<dbReference type="InterPro" id="IPR025660">
    <property type="entry name" value="Pept_his_AS"/>
</dbReference>
<dbReference type="PROSITE" id="PS00139">
    <property type="entry name" value="THIOL_PROTEASE_CYS"/>
    <property type="match status" value="1"/>
</dbReference>
<dbReference type="PRINTS" id="PR00705">
    <property type="entry name" value="PAPAIN"/>
</dbReference>
<keyword evidence="3" id="KW-0378">Hydrolase</keyword>
<dbReference type="SMART" id="SM00645">
    <property type="entry name" value="Pept_C1"/>
    <property type="match status" value="1"/>
</dbReference>
<comment type="similarity">
    <text evidence="1">Belongs to the peptidase C1 family.</text>
</comment>
<dbReference type="GO" id="GO:0006508">
    <property type="term" value="P:proteolysis"/>
    <property type="evidence" value="ECO:0007669"/>
    <property type="project" value="UniProtKB-KW"/>
</dbReference>
<evidence type="ECO:0000313" key="10">
    <source>
        <dbReference type="EMBL" id="KAJ8924889.1"/>
    </source>
</evidence>
<dbReference type="InterPro" id="IPR000169">
    <property type="entry name" value="Pept_cys_AS"/>
</dbReference>
<dbReference type="Gene3D" id="3.90.70.10">
    <property type="entry name" value="Cysteine proteinases"/>
    <property type="match status" value="1"/>
</dbReference>
<dbReference type="GO" id="GO:0008234">
    <property type="term" value="F:cysteine-type peptidase activity"/>
    <property type="evidence" value="ECO:0007669"/>
    <property type="project" value="UniProtKB-KW"/>
</dbReference>
<sequence>MKILYTVLFIVFRYVLATDEELQLWEKYKATYHKSYKTPAEENQRFKIFQNNLKQINRHNEKHQKGLASYEMGVNKFADLTVDEFLDKYRYKTYPTEIRIFNDTLPKANEIDSSEEDYLDWREKGAVTPVKNQGTCGSCWIFSAIGVLESYYFRKYNKLIPFSEQAIVDCIANNSCLGGWPPLVFNHVKQHGVVKEEEYRYEEKQGQCRQNQFQPIKIPFKSFVQIQDNEADLKQAVTRHGPALVCLYANYKWMFYKKGVWYEEECSYYANHAVVLVGYGRERGQDYWILKNTLGKDWGEDGYMKMARNKHYNYCGITATSYYVK</sequence>
<feature type="domain" description="Peptidase C1A papain C-terminal" evidence="8">
    <location>
        <begin position="115"/>
        <end position="325"/>
    </location>
</feature>
<feature type="signal peptide" evidence="7">
    <location>
        <begin position="1"/>
        <end position="17"/>
    </location>
</feature>
<dbReference type="InterPro" id="IPR013201">
    <property type="entry name" value="Prot_inhib_I29"/>
</dbReference>
<gene>
    <name evidence="10" type="ORF">NQ315_001045</name>
</gene>
<dbReference type="PROSITE" id="PS00639">
    <property type="entry name" value="THIOL_PROTEASE_HIS"/>
    <property type="match status" value="1"/>
</dbReference>
<organism evidence="10 11">
    <name type="scientific">Exocentrus adspersus</name>
    <dbReference type="NCBI Taxonomy" id="1586481"/>
    <lineage>
        <taxon>Eukaryota</taxon>
        <taxon>Metazoa</taxon>
        <taxon>Ecdysozoa</taxon>
        <taxon>Arthropoda</taxon>
        <taxon>Hexapoda</taxon>
        <taxon>Insecta</taxon>
        <taxon>Pterygota</taxon>
        <taxon>Neoptera</taxon>
        <taxon>Endopterygota</taxon>
        <taxon>Coleoptera</taxon>
        <taxon>Polyphaga</taxon>
        <taxon>Cucujiformia</taxon>
        <taxon>Chrysomeloidea</taxon>
        <taxon>Cerambycidae</taxon>
        <taxon>Lamiinae</taxon>
        <taxon>Acanthocinini</taxon>
        <taxon>Exocentrus</taxon>
    </lineage>
</organism>
<dbReference type="Pfam" id="PF00112">
    <property type="entry name" value="Peptidase_C1"/>
    <property type="match status" value="1"/>
</dbReference>
<dbReference type="SUPFAM" id="SSF54001">
    <property type="entry name" value="Cysteine proteinases"/>
    <property type="match status" value="1"/>
</dbReference>
<reference evidence="10 11" key="1">
    <citation type="journal article" date="2023" name="Insect Mol. Biol.">
        <title>Genome sequencing provides insights into the evolution of gene families encoding plant cell wall-degrading enzymes in longhorned beetles.</title>
        <authorList>
            <person name="Shin N.R."/>
            <person name="Okamura Y."/>
            <person name="Kirsch R."/>
            <person name="Pauchet Y."/>
        </authorList>
    </citation>
    <scope>NUCLEOTIDE SEQUENCE [LARGE SCALE GENOMIC DNA]</scope>
    <source>
        <strain evidence="10">EAD_L_NR</strain>
    </source>
</reference>
<proteinExistence type="inferred from homology"/>
<keyword evidence="5" id="KW-0865">Zymogen</keyword>
<evidence type="ECO:0000256" key="2">
    <source>
        <dbReference type="ARBA" id="ARBA00022670"/>
    </source>
</evidence>
<keyword evidence="4" id="KW-0788">Thiol protease</keyword>
<evidence type="ECO:0000313" key="11">
    <source>
        <dbReference type="Proteomes" id="UP001159042"/>
    </source>
</evidence>
<dbReference type="PANTHER" id="PTHR12411">
    <property type="entry name" value="CYSTEINE PROTEASE FAMILY C1-RELATED"/>
    <property type="match status" value="1"/>
</dbReference>
<evidence type="ECO:0000259" key="8">
    <source>
        <dbReference type="SMART" id="SM00645"/>
    </source>
</evidence>
<dbReference type="AlphaFoldDB" id="A0AAV8WE84"/>
<comment type="caution">
    <text evidence="10">The sequence shown here is derived from an EMBL/GenBank/DDBJ whole genome shotgun (WGS) entry which is preliminary data.</text>
</comment>
<evidence type="ECO:0000259" key="9">
    <source>
        <dbReference type="SMART" id="SM00848"/>
    </source>
</evidence>
<dbReference type="SMART" id="SM00848">
    <property type="entry name" value="Inhibitor_I29"/>
    <property type="match status" value="1"/>
</dbReference>
<evidence type="ECO:0000256" key="1">
    <source>
        <dbReference type="ARBA" id="ARBA00008455"/>
    </source>
</evidence>
<dbReference type="Pfam" id="PF08246">
    <property type="entry name" value="Inhibitor_I29"/>
    <property type="match status" value="1"/>
</dbReference>
<protein>
    <submittedName>
        <fullName evidence="10">Uncharacterized protein</fullName>
    </submittedName>
</protein>
<evidence type="ECO:0000256" key="6">
    <source>
        <dbReference type="ARBA" id="ARBA00023157"/>
    </source>
</evidence>
<evidence type="ECO:0000256" key="4">
    <source>
        <dbReference type="ARBA" id="ARBA00022807"/>
    </source>
</evidence>
<keyword evidence="11" id="KW-1185">Reference proteome</keyword>
<dbReference type="FunFam" id="3.90.70.10:FF:000332">
    <property type="entry name" value="Cathepsin L1"/>
    <property type="match status" value="1"/>
</dbReference>
<dbReference type="InterPro" id="IPR039417">
    <property type="entry name" value="Peptidase_C1A_papain-like"/>
</dbReference>
<dbReference type="InterPro" id="IPR038765">
    <property type="entry name" value="Papain-like_cys_pep_sf"/>
</dbReference>
<evidence type="ECO:0000256" key="7">
    <source>
        <dbReference type="SAM" id="SignalP"/>
    </source>
</evidence>
<accession>A0AAV8WE84</accession>
<dbReference type="InterPro" id="IPR013128">
    <property type="entry name" value="Peptidase_C1A"/>
</dbReference>
<name>A0AAV8WE84_9CUCU</name>
<keyword evidence="6" id="KW-1015">Disulfide bond</keyword>
<dbReference type="CDD" id="cd02248">
    <property type="entry name" value="Peptidase_C1A"/>
    <property type="match status" value="1"/>
</dbReference>
<dbReference type="Proteomes" id="UP001159042">
    <property type="component" value="Unassembled WGS sequence"/>
</dbReference>
<evidence type="ECO:0000256" key="3">
    <source>
        <dbReference type="ARBA" id="ARBA00022801"/>
    </source>
</evidence>
<feature type="chain" id="PRO_5043552519" evidence="7">
    <location>
        <begin position="18"/>
        <end position="325"/>
    </location>
</feature>
<dbReference type="EMBL" id="JANEYG010000002">
    <property type="protein sequence ID" value="KAJ8924889.1"/>
    <property type="molecule type" value="Genomic_DNA"/>
</dbReference>
<keyword evidence="7" id="KW-0732">Signal</keyword>
<dbReference type="InterPro" id="IPR000668">
    <property type="entry name" value="Peptidase_C1A_C"/>
</dbReference>
<keyword evidence="2" id="KW-0645">Protease</keyword>
<feature type="domain" description="Cathepsin propeptide inhibitor" evidence="9">
    <location>
        <begin position="25"/>
        <end position="85"/>
    </location>
</feature>
<evidence type="ECO:0000256" key="5">
    <source>
        <dbReference type="ARBA" id="ARBA00023145"/>
    </source>
</evidence>